<keyword evidence="3" id="KW-1185">Reference proteome</keyword>
<dbReference type="RefSeq" id="WP_090445551.1">
    <property type="nucleotide sequence ID" value="NZ_FOHU01000015.1"/>
</dbReference>
<gene>
    <name evidence="2" type="ORF">SAMN05660297_02865</name>
</gene>
<keyword evidence="1" id="KW-0472">Membrane</keyword>
<keyword evidence="1" id="KW-1133">Transmembrane helix</keyword>
<reference evidence="2 3" key="1">
    <citation type="submission" date="2016-10" db="EMBL/GenBank/DDBJ databases">
        <authorList>
            <person name="de Groot N.N."/>
        </authorList>
    </citation>
    <scope>NUCLEOTIDE SEQUENCE [LARGE SCALE GENOMIC DNA]</scope>
    <source>
        <strain evidence="2 3">DSM 18979</strain>
    </source>
</reference>
<feature type="transmembrane region" description="Helical" evidence="1">
    <location>
        <begin position="43"/>
        <end position="64"/>
    </location>
</feature>
<dbReference type="Proteomes" id="UP000199568">
    <property type="component" value="Unassembled WGS sequence"/>
</dbReference>
<evidence type="ECO:0008006" key="4">
    <source>
        <dbReference type="Google" id="ProtNLM"/>
    </source>
</evidence>
<proteinExistence type="predicted"/>
<organism evidence="2 3">
    <name type="scientific">Natronincola peptidivorans</name>
    <dbReference type="NCBI Taxonomy" id="426128"/>
    <lineage>
        <taxon>Bacteria</taxon>
        <taxon>Bacillati</taxon>
        <taxon>Bacillota</taxon>
        <taxon>Clostridia</taxon>
        <taxon>Peptostreptococcales</taxon>
        <taxon>Natronincolaceae</taxon>
        <taxon>Natronincola</taxon>
    </lineage>
</organism>
<dbReference type="AlphaFoldDB" id="A0A1I0FMR0"/>
<evidence type="ECO:0000313" key="2">
    <source>
        <dbReference type="EMBL" id="SET59361.1"/>
    </source>
</evidence>
<dbReference type="EMBL" id="FOHU01000015">
    <property type="protein sequence ID" value="SET59361.1"/>
    <property type="molecule type" value="Genomic_DNA"/>
</dbReference>
<accession>A0A1I0FMR0</accession>
<feature type="transmembrane region" description="Helical" evidence="1">
    <location>
        <begin position="97"/>
        <end position="115"/>
    </location>
</feature>
<dbReference type="STRING" id="426128.SAMN05660297_02865"/>
<evidence type="ECO:0000256" key="1">
    <source>
        <dbReference type="SAM" id="Phobius"/>
    </source>
</evidence>
<protein>
    <recommendedName>
        <fullName evidence="4">DUF2784 domain-containing protein</fullName>
    </recommendedName>
</protein>
<name>A0A1I0FMR0_9FIRM</name>
<sequence>MGKSKNQSFELLIIKVIHTIIWTFFVLIIFYILYTAIIDEMNLYTWVAIVLVIVEGCILLINGWRCPLTNIGKKYTSNTEVGFDIFLPKWLAKNNKTILTTIYLIGIMFVIYRLLT</sequence>
<evidence type="ECO:0000313" key="3">
    <source>
        <dbReference type="Proteomes" id="UP000199568"/>
    </source>
</evidence>
<keyword evidence="1" id="KW-0812">Transmembrane</keyword>
<feature type="transmembrane region" description="Helical" evidence="1">
    <location>
        <begin position="12"/>
        <end position="37"/>
    </location>
</feature>
<dbReference type="OrthoDB" id="573857at2"/>